<organism evidence="4 5">
    <name type="scientific">Flexibacter flexilis DSM 6793</name>
    <dbReference type="NCBI Taxonomy" id="927664"/>
    <lineage>
        <taxon>Bacteria</taxon>
        <taxon>Pseudomonadati</taxon>
        <taxon>Bacteroidota</taxon>
        <taxon>Cytophagia</taxon>
        <taxon>Cytophagales</taxon>
        <taxon>Flexibacteraceae</taxon>
        <taxon>Flexibacter</taxon>
    </lineage>
</organism>
<dbReference type="AlphaFoldDB" id="A0A1I1N9V7"/>
<dbReference type="PANTHER" id="PTHR45766">
    <property type="entry name" value="DNA ANNEALING HELICASE AND ENDONUCLEASE ZRANB3 FAMILY MEMBER"/>
    <property type="match status" value="1"/>
</dbReference>
<dbReference type="Gene3D" id="3.30.870.10">
    <property type="entry name" value="Endonuclease Chain A"/>
    <property type="match status" value="1"/>
</dbReference>
<dbReference type="InterPro" id="IPR001650">
    <property type="entry name" value="Helicase_C-like"/>
</dbReference>
<evidence type="ECO:0000313" key="5">
    <source>
        <dbReference type="Proteomes" id="UP000199514"/>
    </source>
</evidence>
<dbReference type="OrthoDB" id="9814088at2"/>
<feature type="domain" description="Helicase C-terminal" evidence="3">
    <location>
        <begin position="691"/>
        <end position="866"/>
    </location>
</feature>
<dbReference type="PANTHER" id="PTHR45766:SF6">
    <property type="entry name" value="SWI_SNF-RELATED MATRIX-ASSOCIATED ACTIN-DEPENDENT REGULATOR OF CHROMATIN SUBFAMILY A-LIKE PROTEIN 1"/>
    <property type="match status" value="1"/>
</dbReference>
<dbReference type="Proteomes" id="UP000199514">
    <property type="component" value="Unassembled WGS sequence"/>
</dbReference>
<keyword evidence="5" id="KW-1185">Reference proteome</keyword>
<dbReference type="InterPro" id="IPR025202">
    <property type="entry name" value="PLD-like_dom"/>
</dbReference>
<dbReference type="Pfam" id="PF13091">
    <property type="entry name" value="PLDc_2"/>
    <property type="match status" value="1"/>
</dbReference>
<dbReference type="Pfam" id="PF00271">
    <property type="entry name" value="Helicase_C"/>
    <property type="match status" value="1"/>
</dbReference>
<dbReference type="EMBL" id="FOLE01000013">
    <property type="protein sequence ID" value="SFC94245.1"/>
    <property type="molecule type" value="Genomic_DNA"/>
</dbReference>
<dbReference type="STRING" id="927664.SAMN05421780_11356"/>
<dbReference type="Gene3D" id="3.40.50.300">
    <property type="entry name" value="P-loop containing nucleotide triphosphate hydrolases"/>
    <property type="match status" value="1"/>
</dbReference>
<dbReference type="SMART" id="SM00490">
    <property type="entry name" value="HELICc"/>
    <property type="match status" value="1"/>
</dbReference>
<evidence type="ECO:0000259" key="2">
    <source>
        <dbReference type="PROSITE" id="PS51192"/>
    </source>
</evidence>
<name>A0A1I1N9V7_9BACT</name>
<dbReference type="PROSITE" id="PS51192">
    <property type="entry name" value="HELICASE_ATP_BIND_1"/>
    <property type="match status" value="1"/>
</dbReference>
<dbReference type="CDD" id="cd09178">
    <property type="entry name" value="PLDc_N_Snf2_like"/>
    <property type="match status" value="1"/>
</dbReference>
<proteinExistence type="predicted"/>
<gene>
    <name evidence="4" type="ORF">SAMN05421780_11356</name>
</gene>
<evidence type="ECO:0000256" key="1">
    <source>
        <dbReference type="ARBA" id="ARBA00022801"/>
    </source>
</evidence>
<sequence>MSSKFFTNSKDRNLFDKFKGIIEHMKDLYAFHAVVGYFRSSGYFALEPYLQNITDIKILVGINVDAMFAESQRKGLLYFGDEQRTKDEFLKWFVQDIREAKYSSEVEKGILKFVNDLIDGKIEVRAHNSSAIHAKFYLFLPENHSVHSDGWVIMGSSNLTEAGLGIKKSPNYELNIALKDYDDVAFTKQEFLTLWEQSTPILPADIHSFKQKTHVGQKFSPYELYIKFLIEYFDKNIDYDPDTVGDLPRNYKKLSYQVDAVNEGFQMLMEHNGFFLSDVVGLGKTVIAAMIAKRFLIANGSLNTKILVVYPPALEKNWKNTFGLFKLDKHTKFITNGRLEKIAEGNDINYWAKEDYDLVLVDEAHRYRNHTSQAFAMLQRICKAPRNGEGLVTGNKKKVILISATPLNNRPQDLYYQLLLFQDARRSTLPITNLQGFFAPIIREFWKIMQHDKPDIERIRELYSEIREKIISQITVRRTRKHLEKYPKYIEDLTEQGIKFPDIAAPKPKIYTLDAKLSKLFYHTIFYLTDEDKIQFYRYQAIRFLSDEQLEICGYTQAERFSKSLAGIIKTLLIKRLESSFTAFKKTLNNLLISTGRMIEMFENDKVFIAPDLGVNELQDKGLTESQIESIILDYSIINPKNNVFNKKDFVERQISKKNPVFVEILDGLKKDYALLQELVKAWSKVDTDPKLDTFLATLKDELLDKQINPTGKLVIFTESTDTANYLTEKVEAFLGTKILNVSSNNRNKIFEIILENFDANYIGERKDDYDIIITTDVLAEGVNLHRANVIVNYDTPWNATRLMQRIGRVNRIGSVAGVIYNYNFYPSQQGDEEIKLYRNALVKLQGFHTAFGEDAQIYTHEELLEQFELFKEGLPDDEDKRLYYLRVIREFKDKNPKEFKRIKAFPLKARTARKEEYAQKSQAQQSTVVFLKSVYKTEFYQINDKAQVKPLTFLEAAQIFEAKTSEPAFDLPESHYKHVQAALLSFEQDFLSASTEKVTSTDKADANTKQALKFLRDFKGITHQATVKEVCQTLQPIVEAGTYTPLANELKKISQKLFNKREITTSQADNLLIALAQKYDALNTDEENNAQTSIVEANISPEIVLSETFID</sequence>
<dbReference type="Gene3D" id="3.40.50.10810">
    <property type="entry name" value="Tandem AAA-ATPase domain"/>
    <property type="match status" value="1"/>
</dbReference>
<dbReference type="Pfam" id="PF04851">
    <property type="entry name" value="ResIII"/>
    <property type="match status" value="1"/>
</dbReference>
<dbReference type="SMART" id="SM00487">
    <property type="entry name" value="DEXDc"/>
    <property type="match status" value="1"/>
</dbReference>
<dbReference type="InterPro" id="IPR038718">
    <property type="entry name" value="SNF2-like_sf"/>
</dbReference>
<feature type="domain" description="Helicase ATP-binding" evidence="2">
    <location>
        <begin position="265"/>
        <end position="424"/>
    </location>
</feature>
<dbReference type="GO" id="GO:0006281">
    <property type="term" value="P:DNA repair"/>
    <property type="evidence" value="ECO:0007669"/>
    <property type="project" value="TreeGrafter"/>
</dbReference>
<evidence type="ECO:0000259" key="3">
    <source>
        <dbReference type="PROSITE" id="PS51194"/>
    </source>
</evidence>
<dbReference type="GO" id="GO:0005524">
    <property type="term" value="F:ATP binding"/>
    <property type="evidence" value="ECO:0007669"/>
    <property type="project" value="InterPro"/>
</dbReference>
<dbReference type="PROSITE" id="PS51194">
    <property type="entry name" value="HELICASE_CTER"/>
    <property type="match status" value="1"/>
</dbReference>
<dbReference type="GO" id="GO:0031297">
    <property type="term" value="P:replication fork processing"/>
    <property type="evidence" value="ECO:0007669"/>
    <property type="project" value="TreeGrafter"/>
</dbReference>
<evidence type="ECO:0000313" key="4">
    <source>
        <dbReference type="EMBL" id="SFC94245.1"/>
    </source>
</evidence>
<dbReference type="InterPro" id="IPR049730">
    <property type="entry name" value="SNF2/RAD54-like_C"/>
</dbReference>
<reference evidence="4 5" key="1">
    <citation type="submission" date="2016-10" db="EMBL/GenBank/DDBJ databases">
        <authorList>
            <person name="de Groot N.N."/>
        </authorList>
    </citation>
    <scope>NUCLEOTIDE SEQUENCE [LARGE SCALE GENOMIC DNA]</scope>
    <source>
        <strain evidence="4 5">DSM 6793</strain>
    </source>
</reference>
<dbReference type="SUPFAM" id="SSF52540">
    <property type="entry name" value="P-loop containing nucleoside triphosphate hydrolases"/>
    <property type="match status" value="1"/>
</dbReference>
<protein>
    <submittedName>
        <fullName evidence="4">PLD-like domain-containing protein</fullName>
    </submittedName>
</protein>
<dbReference type="InterPro" id="IPR006935">
    <property type="entry name" value="Helicase/UvrB_N"/>
</dbReference>
<dbReference type="GO" id="GO:0016787">
    <property type="term" value="F:hydrolase activity"/>
    <property type="evidence" value="ECO:0007669"/>
    <property type="project" value="UniProtKB-KW"/>
</dbReference>
<dbReference type="InterPro" id="IPR027417">
    <property type="entry name" value="P-loop_NTPase"/>
</dbReference>
<dbReference type="GO" id="GO:0003677">
    <property type="term" value="F:DNA binding"/>
    <property type="evidence" value="ECO:0007669"/>
    <property type="project" value="InterPro"/>
</dbReference>
<dbReference type="InterPro" id="IPR014001">
    <property type="entry name" value="Helicase_ATP-bd"/>
</dbReference>
<accession>A0A1I1N9V7</accession>
<keyword evidence="1" id="KW-0378">Hydrolase</keyword>
<dbReference type="SUPFAM" id="SSF56024">
    <property type="entry name" value="Phospholipase D/nuclease"/>
    <property type="match status" value="1"/>
</dbReference>
<dbReference type="CDD" id="cd18793">
    <property type="entry name" value="SF2_C_SNF"/>
    <property type="match status" value="1"/>
</dbReference>